<dbReference type="InterPro" id="IPR032675">
    <property type="entry name" value="LRR_dom_sf"/>
</dbReference>
<feature type="domain" description="F-box" evidence="1">
    <location>
        <begin position="13"/>
        <end position="58"/>
    </location>
</feature>
<dbReference type="Gene3D" id="1.20.1280.50">
    <property type="match status" value="1"/>
</dbReference>
<dbReference type="InterPro" id="IPR001810">
    <property type="entry name" value="F-box_dom"/>
</dbReference>
<evidence type="ECO:0000313" key="3">
    <source>
        <dbReference type="Proteomes" id="UP001324115"/>
    </source>
</evidence>
<dbReference type="InterPro" id="IPR050232">
    <property type="entry name" value="FBL13/AtMIF1-like"/>
</dbReference>
<dbReference type="Gene3D" id="3.80.10.10">
    <property type="entry name" value="Ribonuclease Inhibitor"/>
    <property type="match status" value="1"/>
</dbReference>
<dbReference type="PANTHER" id="PTHR31900:SF32">
    <property type="entry name" value="F-BOX_RNI_FBD-LIKE DOMAIN PROTEIN"/>
    <property type="match status" value="1"/>
</dbReference>
<name>A0AAN7E4I3_QUERU</name>
<sequence length="488" mass="56657">MRMARQQNFAEDGDLFKKLPDSIVHHILYFLGLKDYSRLSCVSRRYRELCVSTPWVTLNNTNLTPRRFLFNNFVDRLLCRRCWHGVKIQDFILIWDFGEFFENEAYRIDTWFYHVVNLGVQKISIQLTTTRFALPQCVLNCKTMVFLKIMTNDGILKLPSTSSAAGFGINTTLQTLVLISVRIEDINCFGEWLSQFKSLKVLNLTRVSGIKSMSIHNSSIDVLKIKDCNDLVDISIFAEKLRQLHILWYPYKSSSFGSLKISAPNLENFCWVGHVMDYHCRGDFSHKLNLAIDLSLSDQLYESSTKYHLHKILHSMQRAKVLTLRDVFVEVLFKYGFLPYLFDHLEHLAIVRMSSFEDKIPALSSFLKETINLKRLVILNDAKVANSMPSGKLSFKLEYWESQNLMFTNQLKIVIMELSWGSDVELMKYLLKNTKELEEASIISSPAVPTNLIIELKKYKTPRTKLVPYHKSSKNISHLCKGFFCFKD</sequence>
<gene>
    <name evidence="2" type="ORF">RGQ29_005544</name>
</gene>
<reference evidence="2 3" key="1">
    <citation type="journal article" date="2023" name="G3 (Bethesda)">
        <title>A haplotype-resolved chromosome-scale genome for Quercus rubra L. provides insights into the genetics of adaptive traits for red oak species.</title>
        <authorList>
            <person name="Kapoor B."/>
            <person name="Jenkins J."/>
            <person name="Schmutz J."/>
            <person name="Zhebentyayeva T."/>
            <person name="Kuelheim C."/>
            <person name="Coggeshall M."/>
            <person name="Heim C."/>
            <person name="Lasky J.R."/>
            <person name="Leites L."/>
            <person name="Islam-Faridi N."/>
            <person name="Romero-Severson J."/>
            <person name="DeLeo V.L."/>
            <person name="Lucas S.M."/>
            <person name="Lazic D."/>
            <person name="Gailing O."/>
            <person name="Carlson J."/>
            <person name="Staton M."/>
        </authorList>
    </citation>
    <scope>NUCLEOTIDE SEQUENCE [LARGE SCALE GENOMIC DNA]</scope>
    <source>
        <strain evidence="2">Pseudo-F2</strain>
    </source>
</reference>
<evidence type="ECO:0000259" key="1">
    <source>
        <dbReference type="PROSITE" id="PS50181"/>
    </source>
</evidence>
<dbReference type="InterPro" id="IPR036047">
    <property type="entry name" value="F-box-like_dom_sf"/>
</dbReference>
<accession>A0AAN7E4I3</accession>
<dbReference type="AlphaFoldDB" id="A0AAN7E4I3"/>
<dbReference type="PANTHER" id="PTHR31900">
    <property type="entry name" value="F-BOX/RNI SUPERFAMILY PROTEIN-RELATED"/>
    <property type="match status" value="1"/>
</dbReference>
<keyword evidence="3" id="KW-1185">Reference proteome</keyword>
<dbReference type="SUPFAM" id="SSF52058">
    <property type="entry name" value="L domain-like"/>
    <property type="match status" value="1"/>
</dbReference>
<protein>
    <recommendedName>
        <fullName evidence="1">F-box domain-containing protein</fullName>
    </recommendedName>
</protein>
<dbReference type="SMART" id="SM00256">
    <property type="entry name" value="FBOX"/>
    <property type="match status" value="1"/>
</dbReference>
<evidence type="ECO:0000313" key="2">
    <source>
        <dbReference type="EMBL" id="KAK4563085.1"/>
    </source>
</evidence>
<dbReference type="Pfam" id="PF00646">
    <property type="entry name" value="F-box"/>
    <property type="match status" value="1"/>
</dbReference>
<dbReference type="SUPFAM" id="SSF81383">
    <property type="entry name" value="F-box domain"/>
    <property type="match status" value="1"/>
</dbReference>
<comment type="caution">
    <text evidence="2">The sequence shown here is derived from an EMBL/GenBank/DDBJ whole genome shotgun (WGS) entry which is preliminary data.</text>
</comment>
<organism evidence="2 3">
    <name type="scientific">Quercus rubra</name>
    <name type="common">Northern red oak</name>
    <name type="synonym">Quercus borealis</name>
    <dbReference type="NCBI Taxonomy" id="3512"/>
    <lineage>
        <taxon>Eukaryota</taxon>
        <taxon>Viridiplantae</taxon>
        <taxon>Streptophyta</taxon>
        <taxon>Embryophyta</taxon>
        <taxon>Tracheophyta</taxon>
        <taxon>Spermatophyta</taxon>
        <taxon>Magnoliopsida</taxon>
        <taxon>eudicotyledons</taxon>
        <taxon>Gunneridae</taxon>
        <taxon>Pentapetalae</taxon>
        <taxon>rosids</taxon>
        <taxon>fabids</taxon>
        <taxon>Fagales</taxon>
        <taxon>Fagaceae</taxon>
        <taxon>Quercus</taxon>
    </lineage>
</organism>
<dbReference type="Proteomes" id="UP001324115">
    <property type="component" value="Unassembled WGS sequence"/>
</dbReference>
<proteinExistence type="predicted"/>
<dbReference type="EMBL" id="JAXUIC010000011">
    <property type="protein sequence ID" value="KAK4563085.1"/>
    <property type="molecule type" value="Genomic_DNA"/>
</dbReference>
<dbReference type="PROSITE" id="PS50181">
    <property type="entry name" value="FBOX"/>
    <property type="match status" value="1"/>
</dbReference>